<dbReference type="EMBL" id="QGKX02000088">
    <property type="protein sequence ID" value="KAF3583935.1"/>
    <property type="molecule type" value="Genomic_DNA"/>
</dbReference>
<dbReference type="GO" id="GO:0004418">
    <property type="term" value="F:hydroxymethylbilane synthase activity"/>
    <property type="evidence" value="ECO:0007669"/>
    <property type="project" value="InterPro"/>
</dbReference>
<dbReference type="Gene3D" id="3.40.190.10">
    <property type="entry name" value="Periplasmic binding protein-like II"/>
    <property type="match status" value="1"/>
</dbReference>
<dbReference type="InterPro" id="IPR022417">
    <property type="entry name" value="Porphobilin_deaminase_N"/>
</dbReference>
<protein>
    <recommendedName>
        <fullName evidence="1">Porphobilinogen deaminase N-terminal domain-containing protein</fullName>
    </recommendedName>
</protein>
<dbReference type="AlphaFoldDB" id="A0A8S9RRM9"/>
<feature type="domain" description="Porphobilinogen deaminase N-terminal" evidence="1">
    <location>
        <begin position="16"/>
        <end position="69"/>
    </location>
</feature>
<dbReference type="Pfam" id="PF01379">
    <property type="entry name" value="Porphobil_deam"/>
    <property type="match status" value="1"/>
</dbReference>
<gene>
    <name evidence="2" type="ORF">F2Q69_00025710</name>
</gene>
<evidence type="ECO:0000313" key="2">
    <source>
        <dbReference type="EMBL" id="KAF3583935.1"/>
    </source>
</evidence>
<comment type="caution">
    <text evidence="2">The sequence shown here is derived from an EMBL/GenBank/DDBJ whole genome shotgun (WGS) entry which is preliminary data.</text>
</comment>
<reference evidence="2" key="1">
    <citation type="submission" date="2019-12" db="EMBL/GenBank/DDBJ databases">
        <title>Genome sequencing and annotation of Brassica cretica.</title>
        <authorList>
            <person name="Studholme D.J."/>
            <person name="Sarris P."/>
        </authorList>
    </citation>
    <scope>NUCLEOTIDE SEQUENCE</scope>
    <source>
        <strain evidence="2">PFS-109/04</strain>
        <tissue evidence="2">Leaf</tissue>
    </source>
</reference>
<dbReference type="GO" id="GO:0033014">
    <property type="term" value="P:tetrapyrrole biosynthetic process"/>
    <property type="evidence" value="ECO:0007669"/>
    <property type="project" value="InterPro"/>
</dbReference>
<sequence>MIHGSCGYSLDNLCIDSPLALAQAYETRAKLQSKHPELTEDGAIHIEIIKTTGDKNLSLSRLLILVGKGFSPKRLTRL</sequence>
<proteinExistence type="predicted"/>
<evidence type="ECO:0000259" key="1">
    <source>
        <dbReference type="Pfam" id="PF01379"/>
    </source>
</evidence>
<accession>A0A8S9RRM9</accession>
<name>A0A8S9RRM9_BRACR</name>
<dbReference type="Proteomes" id="UP000712600">
    <property type="component" value="Unassembled WGS sequence"/>
</dbReference>
<organism evidence="2 3">
    <name type="scientific">Brassica cretica</name>
    <name type="common">Mustard</name>
    <dbReference type="NCBI Taxonomy" id="69181"/>
    <lineage>
        <taxon>Eukaryota</taxon>
        <taxon>Viridiplantae</taxon>
        <taxon>Streptophyta</taxon>
        <taxon>Embryophyta</taxon>
        <taxon>Tracheophyta</taxon>
        <taxon>Spermatophyta</taxon>
        <taxon>Magnoliopsida</taxon>
        <taxon>eudicotyledons</taxon>
        <taxon>Gunneridae</taxon>
        <taxon>Pentapetalae</taxon>
        <taxon>rosids</taxon>
        <taxon>malvids</taxon>
        <taxon>Brassicales</taxon>
        <taxon>Brassicaceae</taxon>
        <taxon>Brassiceae</taxon>
        <taxon>Brassica</taxon>
    </lineage>
</organism>
<evidence type="ECO:0000313" key="3">
    <source>
        <dbReference type="Proteomes" id="UP000712600"/>
    </source>
</evidence>